<evidence type="ECO:0000256" key="1">
    <source>
        <dbReference type="SAM" id="MobiDB-lite"/>
    </source>
</evidence>
<reference evidence="3" key="1">
    <citation type="journal article" date="2019" name="Int. J. Syst. Evol. Microbiol.">
        <title>The Global Catalogue of Microorganisms (GCM) 10K type strain sequencing project: providing services to taxonomists for standard genome sequencing and annotation.</title>
        <authorList>
            <consortium name="The Broad Institute Genomics Platform"/>
            <consortium name="The Broad Institute Genome Sequencing Center for Infectious Disease"/>
            <person name="Wu L."/>
            <person name="Ma J."/>
        </authorList>
    </citation>
    <scope>NUCLEOTIDE SEQUENCE [LARGE SCALE GENOMIC DNA]</scope>
    <source>
        <strain evidence="3">CCM 8702</strain>
    </source>
</reference>
<comment type="caution">
    <text evidence="2">The sequence shown here is derived from an EMBL/GenBank/DDBJ whole genome shotgun (WGS) entry which is preliminary data.</text>
</comment>
<organism evidence="2 3">
    <name type="scientific">Saccharibacillus endophyticus</name>
    <dbReference type="NCBI Taxonomy" id="2060666"/>
    <lineage>
        <taxon>Bacteria</taxon>
        <taxon>Bacillati</taxon>
        <taxon>Bacillota</taxon>
        <taxon>Bacilli</taxon>
        <taxon>Bacillales</taxon>
        <taxon>Paenibacillaceae</taxon>
        <taxon>Saccharibacillus</taxon>
    </lineage>
</organism>
<feature type="compositionally biased region" description="Basic and acidic residues" evidence="1">
    <location>
        <begin position="50"/>
        <end position="61"/>
    </location>
</feature>
<dbReference type="EMBL" id="BMDD01000008">
    <property type="protein sequence ID" value="GGH87066.1"/>
    <property type="molecule type" value="Genomic_DNA"/>
</dbReference>
<proteinExistence type="predicted"/>
<feature type="region of interest" description="Disordered" evidence="1">
    <location>
        <begin position="23"/>
        <end position="61"/>
    </location>
</feature>
<name>A0ABQ2A6J2_9BACL</name>
<evidence type="ECO:0000313" key="3">
    <source>
        <dbReference type="Proteomes" id="UP000605427"/>
    </source>
</evidence>
<dbReference type="Proteomes" id="UP000605427">
    <property type="component" value="Unassembled WGS sequence"/>
</dbReference>
<gene>
    <name evidence="2" type="ORF">GCM10007362_48320</name>
</gene>
<protein>
    <submittedName>
        <fullName evidence="2">Uncharacterized protein</fullName>
    </submittedName>
</protein>
<accession>A0ABQ2A6J2</accession>
<sequence length="61" mass="6657">MRARERVAGSGLLPGATRAWDFKTGRRRSAAQLLSGQERGRRRAASRGPVRPEEPKPEAGS</sequence>
<evidence type="ECO:0000313" key="2">
    <source>
        <dbReference type="EMBL" id="GGH87066.1"/>
    </source>
</evidence>
<keyword evidence="3" id="KW-1185">Reference proteome</keyword>